<dbReference type="GO" id="GO:0004623">
    <property type="term" value="F:phospholipase A2 activity"/>
    <property type="evidence" value="ECO:0007669"/>
    <property type="project" value="TreeGrafter"/>
</dbReference>
<accession>A0A226QCQ6</accession>
<evidence type="ECO:0000256" key="3">
    <source>
        <dbReference type="ARBA" id="ARBA00023098"/>
    </source>
</evidence>
<dbReference type="Proteomes" id="UP000198378">
    <property type="component" value="Unassembled WGS sequence"/>
</dbReference>
<name>A0A226QCQ6_9BACL</name>
<dbReference type="KEGG" id="gtm:GT3921_04535"/>
<protein>
    <submittedName>
        <fullName evidence="4">Uncharacterized protein</fullName>
    </submittedName>
</protein>
<evidence type="ECO:0000313" key="4">
    <source>
        <dbReference type="EMBL" id="OXB89139.1"/>
    </source>
</evidence>
<comment type="caution">
    <text evidence="4">The sequence shown here is derived from an EMBL/GenBank/DDBJ whole genome shotgun (WGS) entry which is preliminary data.</text>
</comment>
<reference evidence="4 5" key="1">
    <citation type="submission" date="2017-05" db="EMBL/GenBank/DDBJ databases">
        <title>The genome sequence of Geobacillus thermocatenulatus DSM 730.</title>
        <authorList>
            <person name="Ramaloko W.T."/>
            <person name="Koen N."/>
            <person name="Polliack S."/>
            <person name="Aliyu H."/>
            <person name="Lebre P."/>
            <person name="Mohr T."/>
            <person name="Oswald F."/>
            <person name="Zwick M."/>
            <person name="Neumann A."/>
            <person name="Syldatk C."/>
            <person name="Cowan D."/>
            <person name="De Maayer P."/>
        </authorList>
    </citation>
    <scope>NUCLEOTIDE SEQUENCE [LARGE SCALE GENOMIC DNA]</scope>
    <source>
        <strain evidence="4 5">BGSC 93A1</strain>
    </source>
</reference>
<keyword evidence="2" id="KW-0378">Hydrolase</keyword>
<keyword evidence="1" id="KW-0808">Transferase</keyword>
<keyword evidence="5" id="KW-1185">Reference proteome</keyword>
<dbReference type="GO" id="GO:0016410">
    <property type="term" value="F:N-acyltransferase activity"/>
    <property type="evidence" value="ECO:0007669"/>
    <property type="project" value="TreeGrafter"/>
</dbReference>
<dbReference type="PANTHER" id="PTHR13943">
    <property type="entry name" value="HRAS-LIKE SUPPRESSOR - RELATED"/>
    <property type="match status" value="1"/>
</dbReference>
<evidence type="ECO:0000313" key="5">
    <source>
        <dbReference type="Proteomes" id="UP000198378"/>
    </source>
</evidence>
<keyword evidence="3" id="KW-0443">Lipid metabolism</keyword>
<dbReference type="PROSITE" id="PS51934">
    <property type="entry name" value="LRAT"/>
    <property type="match status" value="1"/>
</dbReference>
<dbReference type="PANTHER" id="PTHR13943:SF77">
    <property type="entry name" value="LRAT DOMAIN-CONTAINING PROTEIN"/>
    <property type="match status" value="1"/>
</dbReference>
<organism evidence="4 5">
    <name type="scientific">Geobacillus thermocatenulatus</name>
    <dbReference type="NCBI Taxonomy" id="33938"/>
    <lineage>
        <taxon>Bacteria</taxon>
        <taxon>Bacillati</taxon>
        <taxon>Bacillota</taxon>
        <taxon>Bacilli</taxon>
        <taxon>Bacillales</taxon>
        <taxon>Anoxybacillaceae</taxon>
        <taxon>Geobacillus</taxon>
        <taxon>Geobacillus thermoleovorans group</taxon>
    </lineage>
</organism>
<dbReference type="EMBL" id="NEWK01000001">
    <property type="protein sequence ID" value="OXB89139.1"/>
    <property type="molecule type" value="Genomic_DNA"/>
</dbReference>
<evidence type="ECO:0000256" key="1">
    <source>
        <dbReference type="ARBA" id="ARBA00022679"/>
    </source>
</evidence>
<dbReference type="GO" id="GO:0005737">
    <property type="term" value="C:cytoplasm"/>
    <property type="evidence" value="ECO:0007669"/>
    <property type="project" value="TreeGrafter"/>
</dbReference>
<dbReference type="RefSeq" id="WP_089113830.1">
    <property type="nucleotide sequence ID" value="NZ_CP018058.1"/>
</dbReference>
<evidence type="ECO:0000256" key="2">
    <source>
        <dbReference type="ARBA" id="ARBA00022801"/>
    </source>
</evidence>
<gene>
    <name evidence="4" type="ORF">B9L19_03400</name>
</gene>
<dbReference type="GO" id="GO:0008970">
    <property type="term" value="F:phospholipase A1 activity"/>
    <property type="evidence" value="ECO:0007669"/>
    <property type="project" value="TreeGrafter"/>
</dbReference>
<dbReference type="AlphaFoldDB" id="A0A226QCQ6"/>
<dbReference type="InterPro" id="IPR051496">
    <property type="entry name" value="H-rev107_PLA/AT"/>
</dbReference>
<dbReference type="Pfam" id="PF04970">
    <property type="entry name" value="LRAT"/>
    <property type="match status" value="1"/>
</dbReference>
<sequence>MEFFKNVKWFFEELHEANKEFVSGVRQDVKEFRTDMKDIVKEHNPTMGKVIEGADRLAQAIGNFIKSNPTIFEPKNTIVPDMKSILRESKEWKELKRDSELELADHLIAKRKGYTHHGLYIGNNQVIHYSEGEVRIDSLEDFKKDCEIRVIDSVATYSKEEIISRAFSRLGEKRYNLVFNNCEHFVNWCRSGGKMTDSI</sequence>
<dbReference type="Gene3D" id="3.90.1720.10">
    <property type="entry name" value="endopeptidase domain like (from Nostoc punctiforme)"/>
    <property type="match status" value="1"/>
</dbReference>
<dbReference type="GO" id="GO:0070292">
    <property type="term" value="P:N-acylphosphatidylethanolamine metabolic process"/>
    <property type="evidence" value="ECO:0007669"/>
    <property type="project" value="TreeGrafter"/>
</dbReference>
<proteinExistence type="predicted"/>
<dbReference type="InterPro" id="IPR007053">
    <property type="entry name" value="LRAT_dom"/>
</dbReference>